<dbReference type="KEGG" id="tgr:Tgr7_1306"/>
<dbReference type="GO" id="GO:0140359">
    <property type="term" value="F:ABC-type transporter activity"/>
    <property type="evidence" value="ECO:0007669"/>
    <property type="project" value="InterPro"/>
</dbReference>
<dbReference type="PANTHER" id="PTHR30413:SF10">
    <property type="entry name" value="CAPSULE POLYSACCHARIDE EXPORT INNER-MEMBRANE PROTEIN CTRC"/>
    <property type="match status" value="1"/>
</dbReference>
<dbReference type="GO" id="GO:0015920">
    <property type="term" value="P:lipopolysaccharide transport"/>
    <property type="evidence" value="ECO:0007669"/>
    <property type="project" value="TreeGrafter"/>
</dbReference>
<evidence type="ECO:0000259" key="12">
    <source>
        <dbReference type="PROSITE" id="PS51012"/>
    </source>
</evidence>
<dbReference type="PANTHER" id="PTHR30413">
    <property type="entry name" value="INNER MEMBRANE TRANSPORT PERMEASE"/>
    <property type="match status" value="1"/>
</dbReference>
<evidence type="ECO:0000256" key="8">
    <source>
        <dbReference type="ARBA" id="ARBA00022989"/>
    </source>
</evidence>
<evidence type="ECO:0000256" key="10">
    <source>
        <dbReference type="ARBA" id="ARBA00023136"/>
    </source>
</evidence>
<keyword evidence="10 11" id="KW-0472">Membrane</keyword>
<evidence type="ECO:0000256" key="5">
    <source>
        <dbReference type="ARBA" id="ARBA00022597"/>
    </source>
</evidence>
<dbReference type="STRING" id="396588.Tgr7_1306"/>
<keyword evidence="7" id="KW-0972">Capsule biogenesis/degradation</keyword>
<evidence type="ECO:0000256" key="11">
    <source>
        <dbReference type="RuleBase" id="RU361157"/>
    </source>
</evidence>
<evidence type="ECO:0000313" key="13">
    <source>
        <dbReference type="EMBL" id="ACL72392.1"/>
    </source>
</evidence>
<feature type="transmembrane region" description="Helical" evidence="11">
    <location>
        <begin position="114"/>
        <end position="133"/>
    </location>
</feature>
<feature type="transmembrane region" description="Helical" evidence="11">
    <location>
        <begin position="174"/>
        <end position="192"/>
    </location>
</feature>
<gene>
    <name evidence="13" type="ordered locus">Tgr7_1306</name>
</gene>
<dbReference type="PRINTS" id="PR00164">
    <property type="entry name" value="ABC2TRNSPORT"/>
</dbReference>
<dbReference type="RefSeq" id="WP_012637875.1">
    <property type="nucleotide sequence ID" value="NC_011901.1"/>
</dbReference>
<feature type="domain" description="ABC transmembrane type-2" evidence="12">
    <location>
        <begin position="29"/>
        <end position="252"/>
    </location>
</feature>
<dbReference type="PROSITE" id="PS51012">
    <property type="entry name" value="ABC_TM2"/>
    <property type="match status" value="1"/>
</dbReference>
<organism evidence="13 14">
    <name type="scientific">Thioalkalivibrio sulfidiphilus (strain HL-EbGR7)</name>
    <dbReference type="NCBI Taxonomy" id="396588"/>
    <lineage>
        <taxon>Bacteria</taxon>
        <taxon>Pseudomonadati</taxon>
        <taxon>Pseudomonadota</taxon>
        <taxon>Gammaproteobacteria</taxon>
        <taxon>Chromatiales</taxon>
        <taxon>Ectothiorhodospiraceae</taxon>
        <taxon>Thioalkalivibrio</taxon>
    </lineage>
</organism>
<keyword evidence="3 11" id="KW-0813">Transport</keyword>
<feature type="transmembrane region" description="Helical" evidence="11">
    <location>
        <begin position="145"/>
        <end position="168"/>
    </location>
</feature>
<dbReference type="eggNOG" id="COG1682">
    <property type="taxonomic scope" value="Bacteria"/>
</dbReference>
<accession>B8GQX2</accession>
<dbReference type="InterPro" id="IPR047817">
    <property type="entry name" value="ABC2_TM_bact-type"/>
</dbReference>
<comment type="subcellular location">
    <subcellularLocation>
        <location evidence="11">Cell inner membrane</location>
        <topology evidence="11">Multi-pass membrane protein</topology>
    </subcellularLocation>
    <subcellularLocation>
        <location evidence="1">Cell membrane</location>
        <topology evidence="1">Multi-pass membrane protein</topology>
    </subcellularLocation>
</comment>
<proteinExistence type="inferred from homology"/>
<evidence type="ECO:0000313" key="14">
    <source>
        <dbReference type="Proteomes" id="UP000002383"/>
    </source>
</evidence>
<keyword evidence="9" id="KW-0625">Polysaccharide transport</keyword>
<evidence type="ECO:0000256" key="4">
    <source>
        <dbReference type="ARBA" id="ARBA00022475"/>
    </source>
</evidence>
<dbReference type="HOGENOM" id="CLU_060703_5_1_6"/>
<dbReference type="GO" id="GO:0043190">
    <property type="term" value="C:ATP-binding cassette (ABC) transporter complex"/>
    <property type="evidence" value="ECO:0007669"/>
    <property type="project" value="InterPro"/>
</dbReference>
<evidence type="ECO:0000256" key="3">
    <source>
        <dbReference type="ARBA" id="ARBA00022448"/>
    </source>
</evidence>
<evidence type="ECO:0000256" key="1">
    <source>
        <dbReference type="ARBA" id="ARBA00004651"/>
    </source>
</evidence>
<keyword evidence="4 11" id="KW-1003">Cell membrane</keyword>
<evidence type="ECO:0000256" key="7">
    <source>
        <dbReference type="ARBA" id="ARBA00022903"/>
    </source>
</evidence>
<feature type="transmembrane region" description="Helical" evidence="11">
    <location>
        <begin position="231"/>
        <end position="250"/>
    </location>
</feature>
<dbReference type="GO" id="GO:0015774">
    <property type="term" value="P:polysaccharide transport"/>
    <property type="evidence" value="ECO:0007669"/>
    <property type="project" value="UniProtKB-KW"/>
</dbReference>
<feature type="transmembrane region" description="Helical" evidence="11">
    <location>
        <begin position="30"/>
        <end position="48"/>
    </location>
</feature>
<dbReference type="AlphaFoldDB" id="B8GQX2"/>
<feature type="transmembrane region" description="Helical" evidence="11">
    <location>
        <begin position="55"/>
        <end position="77"/>
    </location>
</feature>
<dbReference type="OrthoDB" id="9814458at2"/>
<dbReference type="EMBL" id="CP001339">
    <property type="protein sequence ID" value="ACL72392.1"/>
    <property type="molecule type" value="Genomic_DNA"/>
</dbReference>
<keyword evidence="8 11" id="KW-1133">Transmembrane helix</keyword>
<evidence type="ECO:0000256" key="9">
    <source>
        <dbReference type="ARBA" id="ARBA00023047"/>
    </source>
</evidence>
<evidence type="ECO:0000256" key="2">
    <source>
        <dbReference type="ARBA" id="ARBA00007783"/>
    </source>
</evidence>
<keyword evidence="14" id="KW-1185">Reference proteome</keyword>
<reference evidence="13 14" key="1">
    <citation type="journal article" date="2011" name="Stand. Genomic Sci.">
        <title>Complete genome sequence of 'Thioalkalivibrio sulfidophilus' HL-EbGr7.</title>
        <authorList>
            <person name="Muyzer G."/>
            <person name="Sorokin D.Y."/>
            <person name="Mavromatis K."/>
            <person name="Lapidus A."/>
            <person name="Clum A."/>
            <person name="Ivanova N."/>
            <person name="Pati A."/>
            <person name="d'Haeseleer P."/>
            <person name="Woyke T."/>
            <person name="Kyrpides N.C."/>
        </authorList>
    </citation>
    <scope>NUCLEOTIDE SEQUENCE [LARGE SCALE GENOMIC DNA]</scope>
    <source>
        <strain evidence="13 14">HL-EbGR7</strain>
    </source>
</reference>
<keyword evidence="6 11" id="KW-0812">Transmembrane</keyword>
<dbReference type="Pfam" id="PF01061">
    <property type="entry name" value="ABC2_membrane"/>
    <property type="match status" value="1"/>
</dbReference>
<sequence>MRTHWEVTRSVWHATFMREALARTTGDRFAWFWMLAEPIAFVVIMVLVRELLGRLRLIMGAEWIPWLVVGLVAFFLFREGVLRSMGAVEANRGLFAYRQVKPVDPVLVRNVLEGLLKTLVLFILIAGVALLGYDILPSDPLGAMFVWISIWLLGLGAGLVVSVVGALVPEVGRLVRMMMLPMFLLSGVIIPLQTLPHQVQVYVIYNPVVHGLESLRLSFFEGYKSLPGIDLTYLWLWSLSMIALGLALHLRFDMRLKAQ</sequence>
<keyword evidence="5" id="KW-0762">Sugar transport</keyword>
<dbReference type="Proteomes" id="UP000002383">
    <property type="component" value="Chromosome"/>
</dbReference>
<comment type="similarity">
    <text evidence="2 11">Belongs to the ABC-2 integral membrane protein family.</text>
</comment>
<name>B8GQX2_THISH</name>
<dbReference type="InterPro" id="IPR013525">
    <property type="entry name" value="ABC2_TM"/>
</dbReference>
<dbReference type="InterPro" id="IPR000412">
    <property type="entry name" value="ABC_2_transport"/>
</dbReference>
<evidence type="ECO:0000256" key="6">
    <source>
        <dbReference type="ARBA" id="ARBA00022692"/>
    </source>
</evidence>
<protein>
    <recommendedName>
        <fullName evidence="11">Transport permease protein</fullName>
    </recommendedName>
</protein>